<proteinExistence type="predicted"/>
<protein>
    <submittedName>
        <fullName evidence="1">Uncharacterized protein</fullName>
    </submittedName>
</protein>
<dbReference type="EMBL" id="JACVVK020000202">
    <property type="protein sequence ID" value="KAK7484928.1"/>
    <property type="molecule type" value="Genomic_DNA"/>
</dbReference>
<organism evidence="1 2">
    <name type="scientific">Batillaria attramentaria</name>
    <dbReference type="NCBI Taxonomy" id="370345"/>
    <lineage>
        <taxon>Eukaryota</taxon>
        <taxon>Metazoa</taxon>
        <taxon>Spiralia</taxon>
        <taxon>Lophotrochozoa</taxon>
        <taxon>Mollusca</taxon>
        <taxon>Gastropoda</taxon>
        <taxon>Caenogastropoda</taxon>
        <taxon>Sorbeoconcha</taxon>
        <taxon>Cerithioidea</taxon>
        <taxon>Batillariidae</taxon>
        <taxon>Batillaria</taxon>
    </lineage>
</organism>
<accession>A0ABD0KCR3</accession>
<sequence>MTSSRRILRTSPKVGCSFLRLLARPDNRKNAADDSCKTTPQLPALRYVTGVHLLTTSLSIHKKRRQALTTLCGVPPKTDKLTKPQNYGPPQRINYTFLAFSERCARDKF</sequence>
<evidence type="ECO:0000313" key="1">
    <source>
        <dbReference type="EMBL" id="KAK7484928.1"/>
    </source>
</evidence>
<name>A0ABD0KCR3_9CAEN</name>
<keyword evidence="2" id="KW-1185">Reference proteome</keyword>
<reference evidence="1 2" key="1">
    <citation type="journal article" date="2023" name="Sci. Data">
        <title>Genome assembly of the Korean intertidal mud-creeper Batillaria attramentaria.</title>
        <authorList>
            <person name="Patra A.K."/>
            <person name="Ho P.T."/>
            <person name="Jun S."/>
            <person name="Lee S.J."/>
            <person name="Kim Y."/>
            <person name="Won Y.J."/>
        </authorList>
    </citation>
    <scope>NUCLEOTIDE SEQUENCE [LARGE SCALE GENOMIC DNA]</scope>
    <source>
        <strain evidence="1">Wonlab-2016</strain>
    </source>
</reference>
<dbReference type="AlphaFoldDB" id="A0ABD0KCR3"/>
<evidence type="ECO:0000313" key="2">
    <source>
        <dbReference type="Proteomes" id="UP001519460"/>
    </source>
</evidence>
<gene>
    <name evidence="1" type="ORF">BaRGS_00023848</name>
</gene>
<dbReference type="Proteomes" id="UP001519460">
    <property type="component" value="Unassembled WGS sequence"/>
</dbReference>
<comment type="caution">
    <text evidence="1">The sequence shown here is derived from an EMBL/GenBank/DDBJ whole genome shotgun (WGS) entry which is preliminary data.</text>
</comment>